<dbReference type="PROSITE" id="PS00814">
    <property type="entry name" value="ADX"/>
    <property type="match status" value="1"/>
</dbReference>
<dbReference type="RefSeq" id="WP_311366674.1">
    <property type="nucleotide sequence ID" value="NZ_JAVRIC010000045.1"/>
</dbReference>
<evidence type="ECO:0000256" key="3">
    <source>
        <dbReference type="ARBA" id="ARBA00022723"/>
    </source>
</evidence>
<dbReference type="SUPFAM" id="SSF54292">
    <property type="entry name" value="2Fe-2S ferredoxin-like"/>
    <property type="match status" value="1"/>
</dbReference>
<keyword evidence="9" id="KW-1185">Reference proteome</keyword>
<dbReference type="InterPro" id="IPR018298">
    <property type="entry name" value="Adrenodoxin_Fe-S_BS"/>
</dbReference>
<proteinExistence type="inferred from homology"/>
<dbReference type="InterPro" id="IPR001055">
    <property type="entry name" value="Adrenodoxin-like"/>
</dbReference>
<dbReference type="Pfam" id="PF00111">
    <property type="entry name" value="Fer2"/>
    <property type="match status" value="1"/>
</dbReference>
<gene>
    <name evidence="8" type="ORF">RM530_18135</name>
</gene>
<name>A0ABU2WN16_9GAMM</name>
<dbReference type="PROSITE" id="PS51085">
    <property type="entry name" value="2FE2S_FER_2"/>
    <property type="match status" value="1"/>
</dbReference>
<comment type="similarity">
    <text evidence="1">Belongs to the adrenodoxin/putidaredoxin family.</text>
</comment>
<organism evidence="8 9">
    <name type="scientific">Banduia mediterranea</name>
    <dbReference type="NCBI Taxonomy" id="3075609"/>
    <lineage>
        <taxon>Bacteria</taxon>
        <taxon>Pseudomonadati</taxon>
        <taxon>Pseudomonadota</taxon>
        <taxon>Gammaproteobacteria</taxon>
        <taxon>Nevskiales</taxon>
        <taxon>Algiphilaceae</taxon>
        <taxon>Banduia</taxon>
    </lineage>
</organism>
<evidence type="ECO:0000256" key="5">
    <source>
        <dbReference type="ARBA" id="ARBA00023014"/>
    </source>
</evidence>
<accession>A0ABU2WN16</accession>
<evidence type="ECO:0000259" key="7">
    <source>
        <dbReference type="PROSITE" id="PS51085"/>
    </source>
</evidence>
<sequence length="106" mass="11576">MIKIHFVDHGGTERSVEVEDGISLMEAATQNLIPGIDGDCGGSCACATCHMHIDPEWLDRLPPIEDQENQMLDIVDLRDADSRLGCQVKVSPELDGIVVRTPIGQH</sequence>
<dbReference type="EMBL" id="JAVRIC010000045">
    <property type="protein sequence ID" value="MDT0499264.1"/>
    <property type="molecule type" value="Genomic_DNA"/>
</dbReference>
<evidence type="ECO:0000313" key="8">
    <source>
        <dbReference type="EMBL" id="MDT0499264.1"/>
    </source>
</evidence>
<evidence type="ECO:0000256" key="2">
    <source>
        <dbReference type="ARBA" id="ARBA00022714"/>
    </source>
</evidence>
<reference evidence="8 9" key="1">
    <citation type="submission" date="2023-09" db="EMBL/GenBank/DDBJ databases">
        <authorList>
            <person name="Rey-Velasco X."/>
        </authorList>
    </citation>
    <scope>NUCLEOTIDE SEQUENCE [LARGE SCALE GENOMIC DNA]</scope>
    <source>
        <strain evidence="8 9">W345</strain>
    </source>
</reference>
<comment type="cofactor">
    <cofactor evidence="6">
        <name>[2Fe-2S] cluster</name>
        <dbReference type="ChEBI" id="CHEBI:190135"/>
    </cofactor>
</comment>
<dbReference type="InterPro" id="IPR036010">
    <property type="entry name" value="2Fe-2S_ferredoxin-like_sf"/>
</dbReference>
<dbReference type="PANTHER" id="PTHR23426:SF65">
    <property type="entry name" value="FERREDOXIN-2, MITOCHONDRIAL"/>
    <property type="match status" value="1"/>
</dbReference>
<dbReference type="PANTHER" id="PTHR23426">
    <property type="entry name" value="FERREDOXIN/ADRENODOXIN"/>
    <property type="match status" value="1"/>
</dbReference>
<evidence type="ECO:0000256" key="1">
    <source>
        <dbReference type="ARBA" id="ARBA00010914"/>
    </source>
</evidence>
<dbReference type="InterPro" id="IPR001041">
    <property type="entry name" value="2Fe-2S_ferredoxin-type"/>
</dbReference>
<evidence type="ECO:0000256" key="6">
    <source>
        <dbReference type="ARBA" id="ARBA00034078"/>
    </source>
</evidence>
<evidence type="ECO:0000313" key="9">
    <source>
        <dbReference type="Proteomes" id="UP001254608"/>
    </source>
</evidence>
<keyword evidence="2" id="KW-0001">2Fe-2S</keyword>
<dbReference type="Proteomes" id="UP001254608">
    <property type="component" value="Unassembled WGS sequence"/>
</dbReference>
<feature type="domain" description="2Fe-2S ferredoxin-type" evidence="7">
    <location>
        <begin position="2"/>
        <end position="105"/>
    </location>
</feature>
<dbReference type="CDD" id="cd00207">
    <property type="entry name" value="fer2"/>
    <property type="match status" value="1"/>
</dbReference>
<dbReference type="Gene3D" id="3.10.20.30">
    <property type="match status" value="1"/>
</dbReference>
<comment type="caution">
    <text evidence="8">The sequence shown here is derived from an EMBL/GenBank/DDBJ whole genome shotgun (WGS) entry which is preliminary data.</text>
</comment>
<protein>
    <submittedName>
        <fullName evidence="8">2Fe-2S iron-sulfur cluster-binding protein</fullName>
    </submittedName>
</protein>
<dbReference type="PRINTS" id="PR00355">
    <property type="entry name" value="ADRENODOXIN"/>
</dbReference>
<keyword evidence="5" id="KW-0411">Iron-sulfur</keyword>
<evidence type="ECO:0000256" key="4">
    <source>
        <dbReference type="ARBA" id="ARBA00023004"/>
    </source>
</evidence>
<keyword evidence="3" id="KW-0479">Metal-binding</keyword>
<dbReference type="InterPro" id="IPR012675">
    <property type="entry name" value="Beta-grasp_dom_sf"/>
</dbReference>
<keyword evidence="4" id="KW-0408">Iron</keyword>